<dbReference type="KEGG" id="ddz:DSYM_06910"/>
<keyword evidence="4" id="KW-1134">Transmembrane beta strand</keyword>
<feature type="signal peptide" evidence="11">
    <location>
        <begin position="1"/>
        <end position="20"/>
    </location>
</feature>
<evidence type="ECO:0000256" key="5">
    <source>
        <dbReference type="ARBA" id="ARBA00022692"/>
    </source>
</evidence>
<feature type="chain" id="PRO_5035282516" evidence="11">
    <location>
        <begin position="21"/>
        <end position="399"/>
    </location>
</feature>
<dbReference type="InterPro" id="IPR033900">
    <property type="entry name" value="Gram_neg_porin_domain"/>
</dbReference>
<accession>A0A809RKL0</accession>
<evidence type="ECO:0000256" key="10">
    <source>
        <dbReference type="ARBA" id="ARBA00023237"/>
    </source>
</evidence>
<gene>
    <name evidence="13" type="ORF">DSYM_06910</name>
</gene>
<keyword evidence="9" id="KW-0472">Membrane</keyword>
<dbReference type="Proteomes" id="UP000662914">
    <property type="component" value="Chromosome"/>
</dbReference>
<evidence type="ECO:0000256" key="2">
    <source>
        <dbReference type="ARBA" id="ARBA00011233"/>
    </source>
</evidence>
<evidence type="ECO:0000256" key="6">
    <source>
        <dbReference type="ARBA" id="ARBA00022729"/>
    </source>
</evidence>
<evidence type="ECO:0000256" key="8">
    <source>
        <dbReference type="ARBA" id="ARBA00023114"/>
    </source>
</evidence>
<evidence type="ECO:0000313" key="13">
    <source>
        <dbReference type="EMBL" id="BBO19992.1"/>
    </source>
</evidence>
<dbReference type="GO" id="GO:0009279">
    <property type="term" value="C:cell outer membrane"/>
    <property type="evidence" value="ECO:0007669"/>
    <property type="project" value="UniProtKB-SubCell"/>
</dbReference>
<dbReference type="InterPro" id="IPR023614">
    <property type="entry name" value="Porin_dom_sf"/>
</dbReference>
<dbReference type="GO" id="GO:0006811">
    <property type="term" value="P:monoatomic ion transport"/>
    <property type="evidence" value="ECO:0007669"/>
    <property type="project" value="UniProtKB-KW"/>
</dbReference>
<reference evidence="13" key="1">
    <citation type="journal article" name="DNA Res.">
        <title>The physiological potential of anammox bacteria as revealed by their core genome structure.</title>
        <authorList>
            <person name="Okubo T."/>
            <person name="Toyoda A."/>
            <person name="Fukuhara K."/>
            <person name="Uchiyama I."/>
            <person name="Harigaya Y."/>
            <person name="Kuroiwa M."/>
            <person name="Suzuki T."/>
            <person name="Murakami Y."/>
            <person name="Suwa Y."/>
            <person name="Takami H."/>
        </authorList>
    </citation>
    <scope>NUCLEOTIDE SEQUENCE</scope>
    <source>
        <strain evidence="13">317325-3</strain>
    </source>
</reference>
<keyword evidence="3" id="KW-0813">Transport</keyword>
<sequence length="399" mass="42031">MQKKLIAAAITGLLAVPAMAQTNVTISGQMRVGVDWVSAGGATAAGASPVSRMRVIDNNSNIKFAGTEALGNGLTAWWEVESAIGTSDNVGTSGMQTSGAANNATIGTRNTAVGIKGAWGNIYVGKWDMHYHTGFGVDGAGALGGLAMGANSLNMLMNQGTAVPLSGAGGRLNNAIMYDTPTWNGFNVRLGYSTSAANEILTNLPGVGGSARKESNWWLNPQYNNGPWTAFYSYFARNNIGNTLSPVPPAVHTAAPDARFHRAGIAYTFAMGLKVGAIWDRNSVDTDVTAMTPTMKRTAWAIPVQYNMGPHTFNFTYARAGDSSNTPGMDTSAKMYMLGYTYALSKRTMLGVNWTKINNAAAGTYDLWHPSSNIAAQAGGVLPAGADPRQFGVNLHHSF</sequence>
<protein>
    <submittedName>
        <fullName evidence="13">Porin</fullName>
    </submittedName>
</protein>
<comment type="subcellular location">
    <subcellularLocation>
        <location evidence="1">Cell outer membrane</location>
        <topology evidence="1">Multi-pass membrane protein</topology>
    </subcellularLocation>
</comment>
<dbReference type="Pfam" id="PF13609">
    <property type="entry name" value="Porin_4"/>
    <property type="match status" value="1"/>
</dbReference>
<evidence type="ECO:0000256" key="1">
    <source>
        <dbReference type="ARBA" id="ARBA00004571"/>
    </source>
</evidence>
<evidence type="ECO:0000256" key="9">
    <source>
        <dbReference type="ARBA" id="ARBA00023136"/>
    </source>
</evidence>
<dbReference type="SUPFAM" id="SSF56935">
    <property type="entry name" value="Porins"/>
    <property type="match status" value="1"/>
</dbReference>
<dbReference type="EMBL" id="AP021857">
    <property type="protein sequence ID" value="BBO19992.1"/>
    <property type="molecule type" value="Genomic_DNA"/>
</dbReference>
<dbReference type="PANTHER" id="PTHR34501">
    <property type="entry name" value="PROTEIN YDDL-RELATED"/>
    <property type="match status" value="1"/>
</dbReference>
<keyword evidence="8" id="KW-0626">Porin</keyword>
<organism evidence="13 14">
    <name type="scientific">Candidatus Desulfobacillus denitrificans</name>
    <dbReference type="NCBI Taxonomy" id="2608985"/>
    <lineage>
        <taxon>Bacteria</taxon>
        <taxon>Pseudomonadati</taxon>
        <taxon>Pseudomonadota</taxon>
        <taxon>Betaproteobacteria</taxon>
        <taxon>Candidatus Desulfobacillus</taxon>
    </lineage>
</organism>
<dbReference type="AlphaFoldDB" id="A0A809RKL0"/>
<dbReference type="InterPro" id="IPR050298">
    <property type="entry name" value="Gram-neg_bact_OMP"/>
</dbReference>
<evidence type="ECO:0000259" key="12">
    <source>
        <dbReference type="Pfam" id="PF13609"/>
    </source>
</evidence>
<proteinExistence type="predicted"/>
<evidence type="ECO:0000256" key="3">
    <source>
        <dbReference type="ARBA" id="ARBA00022448"/>
    </source>
</evidence>
<keyword evidence="5" id="KW-0812">Transmembrane</keyword>
<dbReference type="PANTHER" id="PTHR34501:SF9">
    <property type="entry name" value="MAJOR OUTER MEMBRANE PROTEIN P.IA"/>
    <property type="match status" value="1"/>
</dbReference>
<evidence type="ECO:0000256" key="7">
    <source>
        <dbReference type="ARBA" id="ARBA00023065"/>
    </source>
</evidence>
<evidence type="ECO:0000313" key="14">
    <source>
        <dbReference type="Proteomes" id="UP000662914"/>
    </source>
</evidence>
<keyword evidence="7" id="KW-0406">Ion transport</keyword>
<dbReference type="CDD" id="cd00342">
    <property type="entry name" value="gram_neg_porins"/>
    <property type="match status" value="1"/>
</dbReference>
<evidence type="ECO:0000256" key="4">
    <source>
        <dbReference type="ARBA" id="ARBA00022452"/>
    </source>
</evidence>
<feature type="domain" description="Porin" evidence="12">
    <location>
        <begin position="7"/>
        <end position="359"/>
    </location>
</feature>
<keyword evidence="10" id="KW-0998">Cell outer membrane</keyword>
<keyword evidence="6 11" id="KW-0732">Signal</keyword>
<dbReference type="GO" id="GO:0046930">
    <property type="term" value="C:pore complex"/>
    <property type="evidence" value="ECO:0007669"/>
    <property type="project" value="UniProtKB-KW"/>
</dbReference>
<evidence type="ECO:0000256" key="11">
    <source>
        <dbReference type="SAM" id="SignalP"/>
    </source>
</evidence>
<name>A0A809RKL0_9PROT</name>
<dbReference type="Gene3D" id="2.40.160.10">
    <property type="entry name" value="Porin"/>
    <property type="match status" value="1"/>
</dbReference>
<dbReference type="GO" id="GO:0015288">
    <property type="term" value="F:porin activity"/>
    <property type="evidence" value="ECO:0007669"/>
    <property type="project" value="UniProtKB-KW"/>
</dbReference>
<comment type="subunit">
    <text evidence="2">Homotrimer.</text>
</comment>